<keyword evidence="6" id="KW-0131">Cell cycle</keyword>
<name>A0ABN9TPB4_9DINO</name>
<evidence type="ECO:0000313" key="10">
    <source>
        <dbReference type="Proteomes" id="UP001189429"/>
    </source>
</evidence>
<dbReference type="PANTHER" id="PTHR15995:SF1">
    <property type="entry name" value="PROTEIN ZWILCH HOMOLOG"/>
    <property type="match status" value="1"/>
</dbReference>
<protein>
    <submittedName>
        <fullName evidence="9">Uncharacterized protein</fullName>
    </submittedName>
</protein>
<evidence type="ECO:0000256" key="7">
    <source>
        <dbReference type="ARBA" id="ARBA00023328"/>
    </source>
</evidence>
<feature type="region of interest" description="Disordered" evidence="8">
    <location>
        <begin position="297"/>
        <end position="350"/>
    </location>
</feature>
<keyword evidence="3" id="KW-0158">Chromosome</keyword>
<dbReference type="Proteomes" id="UP001189429">
    <property type="component" value="Unassembled WGS sequence"/>
</dbReference>
<proteinExistence type="inferred from homology"/>
<evidence type="ECO:0000256" key="5">
    <source>
        <dbReference type="ARBA" id="ARBA00022776"/>
    </source>
</evidence>
<keyword evidence="4" id="KW-0132">Cell division</keyword>
<comment type="caution">
    <text evidence="9">The sequence shown here is derived from an EMBL/GenBank/DDBJ whole genome shotgun (WGS) entry which is preliminary data.</text>
</comment>
<reference evidence="9" key="1">
    <citation type="submission" date="2023-10" db="EMBL/GenBank/DDBJ databases">
        <authorList>
            <person name="Chen Y."/>
            <person name="Shah S."/>
            <person name="Dougan E. K."/>
            <person name="Thang M."/>
            <person name="Chan C."/>
        </authorList>
    </citation>
    <scope>NUCLEOTIDE SEQUENCE [LARGE SCALE GENOMIC DNA]</scope>
</reference>
<evidence type="ECO:0000256" key="6">
    <source>
        <dbReference type="ARBA" id="ARBA00023306"/>
    </source>
</evidence>
<evidence type="ECO:0000256" key="8">
    <source>
        <dbReference type="SAM" id="MobiDB-lite"/>
    </source>
</evidence>
<comment type="similarity">
    <text evidence="2">Belongs to the ZWILCH family.</text>
</comment>
<comment type="subcellular location">
    <subcellularLocation>
        <location evidence="1">Chromosome</location>
        <location evidence="1">Centromere</location>
    </subcellularLocation>
</comment>
<dbReference type="Gene3D" id="1.10.287.1880">
    <property type="match status" value="1"/>
</dbReference>
<feature type="compositionally biased region" description="Basic residues" evidence="8">
    <location>
        <begin position="297"/>
        <end position="312"/>
    </location>
</feature>
<organism evidence="9 10">
    <name type="scientific">Prorocentrum cordatum</name>
    <dbReference type="NCBI Taxonomy" id="2364126"/>
    <lineage>
        <taxon>Eukaryota</taxon>
        <taxon>Sar</taxon>
        <taxon>Alveolata</taxon>
        <taxon>Dinophyceae</taxon>
        <taxon>Prorocentrales</taxon>
        <taxon>Prorocentraceae</taxon>
        <taxon>Prorocentrum</taxon>
    </lineage>
</organism>
<dbReference type="EMBL" id="CAUYUJ010014938">
    <property type="protein sequence ID" value="CAK0847887.1"/>
    <property type="molecule type" value="Genomic_DNA"/>
</dbReference>
<evidence type="ECO:0000313" key="9">
    <source>
        <dbReference type="EMBL" id="CAK0847887.1"/>
    </source>
</evidence>
<keyword evidence="10" id="KW-1185">Reference proteome</keyword>
<evidence type="ECO:0000256" key="2">
    <source>
        <dbReference type="ARBA" id="ARBA00009062"/>
    </source>
</evidence>
<keyword evidence="5" id="KW-0498">Mitosis</keyword>
<feature type="compositionally biased region" description="Low complexity" evidence="8">
    <location>
        <begin position="326"/>
        <end position="344"/>
    </location>
</feature>
<dbReference type="InterPro" id="IPR018630">
    <property type="entry name" value="Zwilch"/>
</dbReference>
<dbReference type="Gene3D" id="1.20.58.730">
    <property type="match status" value="1"/>
</dbReference>
<sequence length="511" mass="54778">MAPCGFGPVLDALKAADLETEESVAHAGSWLVWRIRRQTRHPRLSEAFPDGFFMVTECDLALTGLGVPEEVDSCRAALPPLSGVLGEPAALEAGGAGGNAPLSPSFRHGILEERLQPLGVAEARRLLSEVSRRRLRLAAPLLVAVQGEAANDPAGPGRLITYMGVQTGEAEGKENGAPEPWGPNVRQAIRVSRPRLASDATIGDALLRSRSCAKGGEVRLRARYDLSIAPERGSSGGLCGAWAGCLPAELLPGPFISLAISWGMPRERAEAAPLLQGPAALSSSAVVHMRCSDRGDRGRRRVVHAGPRRRHNLREGSLAGGGGGTRVAPRATPVRAASAPPAGSAREERPGRDFVDRLWLDAAARCASAQCLVELVQAVLAWLGRPGSVAPFVRRENGTEVAELVRTAVKISTLRRYAASPGGAQLQDLAASWEERRRQLSTVEAVAPLVLGMGVECLRRDFVHVITRRGYIMPQDLDHFTDASRPVEVQVDRLHCLHRMAELALMCTRRM</sequence>
<dbReference type="PANTHER" id="PTHR15995">
    <property type="entry name" value="PROTEIN ZWILCH HOMOLOG"/>
    <property type="match status" value="1"/>
</dbReference>
<evidence type="ECO:0000256" key="3">
    <source>
        <dbReference type="ARBA" id="ARBA00022454"/>
    </source>
</evidence>
<keyword evidence="7" id="KW-0137">Centromere</keyword>
<accession>A0ABN9TPB4</accession>
<evidence type="ECO:0000256" key="4">
    <source>
        <dbReference type="ARBA" id="ARBA00022618"/>
    </source>
</evidence>
<gene>
    <name evidence="9" type="ORF">PCOR1329_LOCUS40972</name>
</gene>
<evidence type="ECO:0000256" key="1">
    <source>
        <dbReference type="ARBA" id="ARBA00004584"/>
    </source>
</evidence>